<protein>
    <submittedName>
        <fullName evidence="1">Uncharacterized protein</fullName>
    </submittedName>
</protein>
<evidence type="ECO:0000313" key="1">
    <source>
        <dbReference type="EMBL" id="RLJ77205.1"/>
    </source>
</evidence>
<sequence length="48" mass="5485">MKAQHTTKLTKKTIFVYKNTKDQNNFTTHPTGDQSQTIVTNGTWIFGL</sequence>
<comment type="caution">
    <text evidence="1">The sequence shown here is derived from an EMBL/GenBank/DDBJ whole genome shotgun (WGS) entry which is preliminary data.</text>
</comment>
<gene>
    <name evidence="1" type="ORF">BCL90_2283</name>
</gene>
<accession>A0A497Y5Z2</accession>
<dbReference type="Proteomes" id="UP000273898">
    <property type="component" value="Unassembled WGS sequence"/>
</dbReference>
<evidence type="ECO:0000313" key="2">
    <source>
        <dbReference type="Proteomes" id="UP000273898"/>
    </source>
</evidence>
<organism evidence="1 2">
    <name type="scientific">Pedobacter alluvionis</name>
    <dbReference type="NCBI Taxonomy" id="475253"/>
    <lineage>
        <taxon>Bacteria</taxon>
        <taxon>Pseudomonadati</taxon>
        <taxon>Bacteroidota</taxon>
        <taxon>Sphingobacteriia</taxon>
        <taxon>Sphingobacteriales</taxon>
        <taxon>Sphingobacteriaceae</taxon>
        <taxon>Pedobacter</taxon>
    </lineage>
</organism>
<reference evidence="1 2" key="1">
    <citation type="submission" date="2018-10" db="EMBL/GenBank/DDBJ databases">
        <title>Genomic Encyclopedia of Archaeal and Bacterial Type Strains, Phase II (KMG-II): from individual species to whole genera.</title>
        <authorList>
            <person name="Goeker M."/>
        </authorList>
    </citation>
    <scope>NUCLEOTIDE SEQUENCE [LARGE SCALE GENOMIC DNA]</scope>
    <source>
        <strain evidence="1 2">DSM 19624</strain>
    </source>
</reference>
<dbReference type="RefSeq" id="WP_166792110.1">
    <property type="nucleotide sequence ID" value="NZ_RCCK01000011.1"/>
</dbReference>
<dbReference type="EMBL" id="RCCK01000011">
    <property type="protein sequence ID" value="RLJ77205.1"/>
    <property type="molecule type" value="Genomic_DNA"/>
</dbReference>
<name>A0A497Y5Z2_9SPHI</name>
<dbReference type="AlphaFoldDB" id="A0A497Y5Z2"/>
<proteinExistence type="predicted"/>